<evidence type="ECO:0000259" key="13">
    <source>
        <dbReference type="Pfam" id="PF00999"/>
    </source>
</evidence>
<protein>
    <submittedName>
        <fullName evidence="17">Cation/H(+) antiporter 15-like</fullName>
    </submittedName>
</protein>
<feature type="domain" description="Cation/H(+) antiporter central" evidence="14">
    <location>
        <begin position="469"/>
        <end position="573"/>
    </location>
</feature>
<evidence type="ECO:0000256" key="6">
    <source>
        <dbReference type="ARBA" id="ARBA00022692"/>
    </source>
</evidence>
<evidence type="ECO:0000259" key="14">
    <source>
        <dbReference type="Pfam" id="PF23256"/>
    </source>
</evidence>
<evidence type="ECO:0000256" key="5">
    <source>
        <dbReference type="ARBA" id="ARBA00022538"/>
    </source>
</evidence>
<feature type="domain" description="Cation/H+ exchanger transmembrane" evidence="13">
    <location>
        <begin position="1"/>
        <end position="376"/>
    </location>
</feature>
<accession>A0A6I9S790</accession>
<dbReference type="Gene3D" id="1.20.1530.20">
    <property type="match status" value="1"/>
</dbReference>
<feature type="transmembrane region" description="Helical" evidence="12">
    <location>
        <begin position="327"/>
        <end position="348"/>
    </location>
</feature>
<evidence type="ECO:0000256" key="8">
    <source>
        <dbReference type="ARBA" id="ARBA00022989"/>
    </source>
</evidence>
<dbReference type="Proteomes" id="UP000504607">
    <property type="component" value="Chromosome 14"/>
</dbReference>
<proteinExistence type="inferred from homology"/>
<dbReference type="InterPro" id="IPR057290">
    <property type="entry name" value="CHX17_C"/>
</dbReference>
<comment type="subcellular location">
    <subcellularLocation>
        <location evidence="3">Membrane</location>
        <topology evidence="3">Multi-pass membrane protein</topology>
    </subcellularLocation>
    <subcellularLocation>
        <location evidence="2">Plastid</location>
        <location evidence="2">Chloroplast envelope</location>
    </subcellularLocation>
</comment>
<feature type="transmembrane region" description="Helical" evidence="12">
    <location>
        <begin position="217"/>
        <end position="250"/>
    </location>
</feature>
<dbReference type="InterPro" id="IPR050794">
    <property type="entry name" value="CPA2_transporter"/>
</dbReference>
<dbReference type="GO" id="GO:0012505">
    <property type="term" value="C:endomembrane system"/>
    <property type="evidence" value="ECO:0007669"/>
    <property type="project" value="TreeGrafter"/>
</dbReference>
<feature type="transmembrane region" description="Helical" evidence="12">
    <location>
        <begin position="106"/>
        <end position="129"/>
    </location>
</feature>
<feature type="domain" description="Cation/H(+) antiporter C-terminal" evidence="15">
    <location>
        <begin position="588"/>
        <end position="753"/>
    </location>
</feature>
<feature type="transmembrane region" description="Helical" evidence="12">
    <location>
        <begin position="175"/>
        <end position="196"/>
    </location>
</feature>
<keyword evidence="8 12" id="KW-1133">Transmembrane helix</keyword>
<evidence type="ECO:0000256" key="12">
    <source>
        <dbReference type="SAM" id="Phobius"/>
    </source>
</evidence>
<keyword evidence="10 12" id="KW-0472">Membrane</keyword>
<keyword evidence="16" id="KW-1185">Reference proteome</keyword>
<dbReference type="GO" id="GO:1902600">
    <property type="term" value="P:proton transmembrane transport"/>
    <property type="evidence" value="ECO:0007669"/>
    <property type="project" value="InterPro"/>
</dbReference>
<evidence type="ECO:0000313" key="17">
    <source>
        <dbReference type="RefSeq" id="XP_010938280.1"/>
    </source>
</evidence>
<dbReference type="Pfam" id="PF23259">
    <property type="entry name" value="CHX17_C"/>
    <property type="match status" value="1"/>
</dbReference>
<evidence type="ECO:0000256" key="3">
    <source>
        <dbReference type="ARBA" id="ARBA00004141"/>
    </source>
</evidence>
<feature type="transmembrane region" description="Helical" evidence="12">
    <location>
        <begin position="141"/>
        <end position="163"/>
    </location>
</feature>
<feature type="transmembrane region" description="Helical" evidence="12">
    <location>
        <begin position="357"/>
        <end position="381"/>
    </location>
</feature>
<dbReference type="InterPro" id="IPR006153">
    <property type="entry name" value="Cation/H_exchanger_TM"/>
</dbReference>
<sequence length="770" mass="83544">MLLGPSFVGGIVLKWFSRIPDQNFVLMDTAANFALAYYMFMVGLQLDVRAIRSLGKRVVILAVVGMVAAFVVGFTSAHALGLRPDIGMKIPGYSGLPPRPGSERKVLPFLLLFSLAISITGLPVVARIITELKLLNSPLGLLSMGPAVVNDIAAWILLALTLAATDGNNGKTVSLLVPLWVSLAGGAFVFLCFRVVRPAIARMTRRTLDDERMSDQQLGIILAGVPVAGFLSDLIGIHIIFGCFIYGLAVPNGRATEYLVERMEPFLVNILLPLFFANSGFRTSLYTILPLGAIISFAVVVVSATLAKVAGTMVVAMAYSMSFRDSLVLGFLMSVKGPVEMIILNIAIDKKVLRGDIFAVILTTSMITMVLVTPVVVLAYVQKSKPLAVYRRRNIQGGRSDMELRMLACVHNVRHVRSLTRLLDVSNPTKRSPIFVCALHLAELAAGRVSSMLIMHPSDGSAHYGCHRRTSLASNQPQSEGILVALGGYEQQSPGVSFQPLTAFSPPATMHEDVRSVAEERHACIIVLPFHKLMTVDGNMDEAGSSAVRPVNLNVLAIPPCSIAILVDHGLGARPATLFPGAHGPSHHVAAVFIGGCDDREVLAYVWCMAEHPTIVVTVIRFIEAAPPSRLQSVTSVTEEDSTSVLLADAELDKEQDEEALYQFRLWFVSDESVVFTEKVASNSEETVTALRAMEHSYDLYVVGRSHRRKSKLTVELEEWSDFLELGPIGDLLVSSDFEAKVSVLVVQQYVKKGLAEAEWEALGNTSPLS</sequence>
<keyword evidence="4" id="KW-0813">Transport</keyword>
<keyword evidence="5" id="KW-0633">Potassium transport</keyword>
<dbReference type="Pfam" id="PF23256">
    <property type="entry name" value="CHX17_2nd"/>
    <property type="match status" value="1"/>
</dbReference>
<dbReference type="InParanoid" id="A0A6I9S790"/>
<comment type="function">
    <text evidence="1">May function as sodium-coupled metabolite transporter across the chloroplast envelope.</text>
</comment>
<evidence type="ECO:0000256" key="4">
    <source>
        <dbReference type="ARBA" id="ARBA00022448"/>
    </source>
</evidence>
<dbReference type="GO" id="GO:0006813">
    <property type="term" value="P:potassium ion transport"/>
    <property type="evidence" value="ECO:0007669"/>
    <property type="project" value="UniProtKB-KW"/>
</dbReference>
<evidence type="ECO:0000256" key="1">
    <source>
        <dbReference type="ARBA" id="ARBA00003198"/>
    </source>
</evidence>
<name>A0A6I9S790_ELAGV</name>
<dbReference type="Pfam" id="PF00999">
    <property type="entry name" value="Na_H_Exchanger"/>
    <property type="match status" value="1"/>
</dbReference>
<evidence type="ECO:0000256" key="10">
    <source>
        <dbReference type="ARBA" id="ARBA00023136"/>
    </source>
</evidence>
<evidence type="ECO:0000256" key="7">
    <source>
        <dbReference type="ARBA" id="ARBA00022958"/>
    </source>
</evidence>
<keyword evidence="6 12" id="KW-0812">Transmembrane</keyword>
<dbReference type="InterPro" id="IPR038770">
    <property type="entry name" value="Na+/solute_symporter_sf"/>
</dbReference>
<evidence type="ECO:0000313" key="16">
    <source>
        <dbReference type="Proteomes" id="UP000504607"/>
    </source>
</evidence>
<feature type="transmembrane region" description="Helical" evidence="12">
    <location>
        <begin position="288"/>
        <end position="307"/>
    </location>
</feature>
<dbReference type="InterPro" id="IPR057291">
    <property type="entry name" value="CHX17_2nd"/>
</dbReference>
<feature type="transmembrane region" description="Helical" evidence="12">
    <location>
        <begin position="58"/>
        <end position="80"/>
    </location>
</feature>
<dbReference type="GO" id="GO:0009941">
    <property type="term" value="C:chloroplast envelope"/>
    <property type="evidence" value="ECO:0007669"/>
    <property type="project" value="UniProtKB-SubCell"/>
</dbReference>
<dbReference type="OrthoDB" id="777326at2759"/>
<evidence type="ECO:0000256" key="2">
    <source>
        <dbReference type="ARBA" id="ARBA00004119"/>
    </source>
</evidence>
<dbReference type="GO" id="GO:0016020">
    <property type="term" value="C:membrane"/>
    <property type="evidence" value="ECO:0007669"/>
    <property type="project" value="UniProtKB-SubCell"/>
</dbReference>
<comment type="similarity">
    <text evidence="11">Belongs to the monovalent cation:proton antiporter 2 (CPA2) transporter (TC 2.A.37) family. CHX (TC 2.A.37.4) subfamily.</text>
</comment>
<gene>
    <name evidence="17" type="primary">LOC105057376</name>
</gene>
<evidence type="ECO:0000259" key="15">
    <source>
        <dbReference type="Pfam" id="PF23259"/>
    </source>
</evidence>
<feature type="transmembrane region" description="Helical" evidence="12">
    <location>
        <begin position="24"/>
        <end position="46"/>
    </location>
</feature>
<dbReference type="GO" id="GO:0006885">
    <property type="term" value="P:regulation of pH"/>
    <property type="evidence" value="ECO:0007669"/>
    <property type="project" value="TreeGrafter"/>
</dbReference>
<reference evidence="17" key="1">
    <citation type="submission" date="2025-08" db="UniProtKB">
        <authorList>
            <consortium name="RefSeq"/>
        </authorList>
    </citation>
    <scope>IDENTIFICATION</scope>
</reference>
<dbReference type="GO" id="GO:0015297">
    <property type="term" value="F:antiporter activity"/>
    <property type="evidence" value="ECO:0007669"/>
    <property type="project" value="InterPro"/>
</dbReference>
<dbReference type="PANTHER" id="PTHR32468">
    <property type="entry name" value="CATION/H + ANTIPORTER"/>
    <property type="match status" value="1"/>
</dbReference>
<dbReference type="RefSeq" id="XP_010938280.1">
    <property type="nucleotide sequence ID" value="XM_010939978.1"/>
</dbReference>
<dbReference type="PANTHER" id="PTHR32468:SF164">
    <property type="entry name" value="OS05G0485000 PROTEIN"/>
    <property type="match status" value="1"/>
</dbReference>
<keyword evidence="7" id="KW-0630">Potassium</keyword>
<evidence type="ECO:0000256" key="11">
    <source>
        <dbReference type="ARBA" id="ARBA00038341"/>
    </source>
</evidence>
<evidence type="ECO:0000256" key="9">
    <source>
        <dbReference type="ARBA" id="ARBA00023065"/>
    </source>
</evidence>
<dbReference type="AlphaFoldDB" id="A0A6I9S790"/>
<organism evidence="16 17">
    <name type="scientific">Elaeis guineensis var. tenera</name>
    <name type="common">Oil palm</name>
    <dbReference type="NCBI Taxonomy" id="51953"/>
    <lineage>
        <taxon>Eukaryota</taxon>
        <taxon>Viridiplantae</taxon>
        <taxon>Streptophyta</taxon>
        <taxon>Embryophyta</taxon>
        <taxon>Tracheophyta</taxon>
        <taxon>Spermatophyta</taxon>
        <taxon>Magnoliopsida</taxon>
        <taxon>Liliopsida</taxon>
        <taxon>Arecaceae</taxon>
        <taxon>Arecoideae</taxon>
        <taxon>Cocoseae</taxon>
        <taxon>Elaeidinae</taxon>
        <taxon>Elaeis</taxon>
    </lineage>
</organism>
<keyword evidence="9" id="KW-0406">Ion transport</keyword>